<feature type="compositionally biased region" description="Low complexity" evidence="15">
    <location>
        <begin position="888"/>
        <end position="899"/>
    </location>
</feature>
<dbReference type="SUPFAM" id="SSF47807">
    <property type="entry name" value="5' to 3' exonuclease, C-terminal subdomain"/>
    <property type="match status" value="1"/>
</dbReference>
<dbReference type="PANTHER" id="PTHR16171:SF7">
    <property type="entry name" value="DNA REPAIR PROTEIN RAD2"/>
    <property type="match status" value="1"/>
</dbReference>
<feature type="compositionally biased region" description="Basic residues" evidence="15">
    <location>
        <begin position="1313"/>
        <end position="1328"/>
    </location>
</feature>
<reference evidence="18" key="1">
    <citation type="submission" date="2021-02" db="EMBL/GenBank/DDBJ databases">
        <authorList>
            <person name="Dougan E. K."/>
            <person name="Rhodes N."/>
            <person name="Thang M."/>
            <person name="Chan C."/>
        </authorList>
    </citation>
    <scope>NUCLEOTIDE SEQUENCE</scope>
</reference>
<evidence type="ECO:0000256" key="3">
    <source>
        <dbReference type="ARBA" id="ARBA00005283"/>
    </source>
</evidence>
<dbReference type="SMART" id="SM00279">
    <property type="entry name" value="HhH2"/>
    <property type="match status" value="1"/>
</dbReference>
<dbReference type="GO" id="GO:0046872">
    <property type="term" value="F:metal ion binding"/>
    <property type="evidence" value="ECO:0007669"/>
    <property type="project" value="UniProtKB-KW"/>
</dbReference>
<dbReference type="CDD" id="cd09868">
    <property type="entry name" value="PIN_XPG_RAD2"/>
    <property type="match status" value="2"/>
</dbReference>
<keyword evidence="14" id="KW-0175">Coiled coil</keyword>
<feature type="domain" description="XPG-I" evidence="16">
    <location>
        <begin position="972"/>
        <end position="1041"/>
    </location>
</feature>
<evidence type="ECO:0000256" key="4">
    <source>
        <dbReference type="ARBA" id="ARBA00022553"/>
    </source>
</evidence>
<dbReference type="PANTHER" id="PTHR16171">
    <property type="entry name" value="DNA REPAIR PROTEIN COMPLEMENTING XP-G CELLS-RELATED"/>
    <property type="match status" value="1"/>
</dbReference>
<dbReference type="SMART" id="SM00485">
    <property type="entry name" value="XPGN"/>
    <property type="match status" value="1"/>
</dbReference>
<feature type="region of interest" description="Disordered" evidence="15">
    <location>
        <begin position="398"/>
        <end position="450"/>
    </location>
</feature>
<feature type="region of interest" description="Disordered" evidence="15">
    <location>
        <begin position="1375"/>
        <end position="1394"/>
    </location>
</feature>
<organism evidence="18 20">
    <name type="scientific">Polarella glacialis</name>
    <name type="common">Dinoflagellate</name>
    <dbReference type="NCBI Taxonomy" id="89957"/>
    <lineage>
        <taxon>Eukaryota</taxon>
        <taxon>Sar</taxon>
        <taxon>Alveolata</taxon>
        <taxon>Dinophyceae</taxon>
        <taxon>Suessiales</taxon>
        <taxon>Suessiaceae</taxon>
        <taxon>Polarella</taxon>
    </lineage>
</organism>
<dbReference type="Gene3D" id="3.40.50.1010">
    <property type="entry name" value="5'-nuclease"/>
    <property type="match status" value="2"/>
</dbReference>
<evidence type="ECO:0000256" key="10">
    <source>
        <dbReference type="ARBA" id="ARBA00022842"/>
    </source>
</evidence>
<dbReference type="InterPro" id="IPR008918">
    <property type="entry name" value="HhH2"/>
</dbReference>
<evidence type="ECO:0000256" key="14">
    <source>
        <dbReference type="SAM" id="Coils"/>
    </source>
</evidence>
<dbReference type="InterPro" id="IPR019974">
    <property type="entry name" value="XPG_CS"/>
</dbReference>
<dbReference type="OMA" id="REPFSWA"/>
<evidence type="ECO:0000313" key="19">
    <source>
        <dbReference type="EMBL" id="CAE8650695.1"/>
    </source>
</evidence>
<evidence type="ECO:0008006" key="21">
    <source>
        <dbReference type="Google" id="ProtNLM"/>
    </source>
</evidence>
<dbReference type="SUPFAM" id="SSF88723">
    <property type="entry name" value="PIN domain-like"/>
    <property type="match status" value="1"/>
</dbReference>
<dbReference type="OrthoDB" id="440764at2759"/>
<dbReference type="Gene3D" id="1.10.150.20">
    <property type="entry name" value="5' to 3' exonuclease, C-terminal subdomain"/>
    <property type="match status" value="1"/>
</dbReference>
<evidence type="ECO:0000256" key="1">
    <source>
        <dbReference type="ARBA" id="ARBA00001946"/>
    </source>
</evidence>
<feature type="compositionally biased region" description="Polar residues" evidence="15">
    <location>
        <begin position="1342"/>
        <end position="1356"/>
    </location>
</feature>
<dbReference type="InterPro" id="IPR036279">
    <property type="entry name" value="5-3_exonuclease_C_sf"/>
</dbReference>
<dbReference type="GO" id="GO:0005634">
    <property type="term" value="C:nucleus"/>
    <property type="evidence" value="ECO:0007669"/>
    <property type="project" value="UniProtKB-SubCell"/>
</dbReference>
<dbReference type="Proteomes" id="UP000654075">
    <property type="component" value="Unassembled WGS sequence"/>
</dbReference>
<evidence type="ECO:0000256" key="6">
    <source>
        <dbReference type="ARBA" id="ARBA00022723"/>
    </source>
</evidence>
<feature type="region of interest" description="Disordered" evidence="15">
    <location>
        <begin position="178"/>
        <end position="213"/>
    </location>
</feature>
<dbReference type="InterPro" id="IPR029060">
    <property type="entry name" value="PIN-like_dom_sf"/>
</dbReference>
<feature type="compositionally biased region" description="Basic residues" evidence="15">
    <location>
        <begin position="1271"/>
        <end position="1281"/>
    </location>
</feature>
<evidence type="ECO:0000256" key="13">
    <source>
        <dbReference type="ARBA" id="ARBA00023242"/>
    </source>
</evidence>
<feature type="region of interest" description="Disordered" evidence="15">
    <location>
        <begin position="885"/>
        <end position="915"/>
    </location>
</feature>
<evidence type="ECO:0000256" key="8">
    <source>
        <dbReference type="ARBA" id="ARBA00022763"/>
    </source>
</evidence>
<feature type="compositionally biased region" description="Low complexity" evidence="15">
    <location>
        <begin position="1294"/>
        <end position="1309"/>
    </location>
</feature>
<keyword evidence="5" id="KW-0540">Nuclease</keyword>
<evidence type="ECO:0000259" key="16">
    <source>
        <dbReference type="SMART" id="SM00484"/>
    </source>
</evidence>
<dbReference type="Pfam" id="PF00867">
    <property type="entry name" value="XPG_I"/>
    <property type="match status" value="1"/>
</dbReference>
<dbReference type="PROSITE" id="PS00842">
    <property type="entry name" value="XPG_2"/>
    <property type="match status" value="1"/>
</dbReference>
<evidence type="ECO:0000256" key="5">
    <source>
        <dbReference type="ARBA" id="ARBA00022722"/>
    </source>
</evidence>
<comment type="subcellular location">
    <subcellularLocation>
        <location evidence="2">Nucleus</location>
    </subcellularLocation>
</comment>
<protein>
    <recommendedName>
        <fullName evidence="21">DNA repair protein RAD2</fullName>
    </recommendedName>
</protein>
<dbReference type="GO" id="GO:0016788">
    <property type="term" value="F:hydrolase activity, acting on ester bonds"/>
    <property type="evidence" value="ECO:0007669"/>
    <property type="project" value="InterPro"/>
</dbReference>
<evidence type="ECO:0000259" key="17">
    <source>
        <dbReference type="SMART" id="SM00485"/>
    </source>
</evidence>
<evidence type="ECO:0000256" key="12">
    <source>
        <dbReference type="ARBA" id="ARBA00023204"/>
    </source>
</evidence>
<keyword evidence="11" id="KW-0496">Mitochondrion</keyword>
<keyword evidence="9" id="KW-0378">Hydrolase</keyword>
<dbReference type="GO" id="GO:0003697">
    <property type="term" value="F:single-stranded DNA binding"/>
    <property type="evidence" value="ECO:0007669"/>
    <property type="project" value="InterPro"/>
</dbReference>
<dbReference type="InterPro" id="IPR006085">
    <property type="entry name" value="XPG_DNA_repair_N"/>
</dbReference>
<keyword evidence="4" id="KW-0597">Phosphoprotein</keyword>
<keyword evidence="12" id="KW-0234">DNA repair</keyword>
<feature type="region of interest" description="Disordered" evidence="15">
    <location>
        <begin position="830"/>
        <end position="852"/>
    </location>
</feature>
<keyword evidence="6" id="KW-0479">Metal-binding</keyword>
<dbReference type="Proteomes" id="UP000626109">
    <property type="component" value="Unassembled WGS sequence"/>
</dbReference>
<evidence type="ECO:0000313" key="18">
    <source>
        <dbReference type="EMBL" id="CAE8583282.1"/>
    </source>
</evidence>
<keyword evidence="20" id="KW-1185">Reference proteome</keyword>
<evidence type="ECO:0000313" key="20">
    <source>
        <dbReference type="Proteomes" id="UP000654075"/>
    </source>
</evidence>
<feature type="region of interest" description="Disordered" evidence="15">
    <location>
        <begin position="134"/>
        <end position="164"/>
    </location>
</feature>
<dbReference type="PRINTS" id="PR00853">
    <property type="entry name" value="XPGRADSUPER"/>
</dbReference>
<dbReference type="Pfam" id="PF00752">
    <property type="entry name" value="XPG_N"/>
    <property type="match status" value="1"/>
</dbReference>
<dbReference type="InterPro" id="IPR006086">
    <property type="entry name" value="XPG-I_dom"/>
</dbReference>
<dbReference type="EMBL" id="CAJNNW010009103">
    <property type="protein sequence ID" value="CAE8650695.1"/>
    <property type="molecule type" value="Genomic_DNA"/>
</dbReference>
<evidence type="ECO:0000256" key="11">
    <source>
        <dbReference type="ARBA" id="ARBA00023128"/>
    </source>
</evidence>
<evidence type="ECO:0000256" key="15">
    <source>
        <dbReference type="SAM" id="MobiDB-lite"/>
    </source>
</evidence>
<dbReference type="InterPro" id="IPR001044">
    <property type="entry name" value="XPG/Rad2_eukaryotes"/>
</dbReference>
<keyword evidence="7" id="KW-0255">Endonuclease</keyword>
<feature type="coiled-coil region" evidence="14">
    <location>
        <begin position="921"/>
        <end position="955"/>
    </location>
</feature>
<dbReference type="PROSITE" id="PS00841">
    <property type="entry name" value="XPG_1"/>
    <property type="match status" value="1"/>
</dbReference>
<name>A0A813DBM9_POLGL</name>
<feature type="domain" description="XPG N-terminal" evidence="17">
    <location>
        <begin position="1"/>
        <end position="98"/>
    </location>
</feature>
<dbReference type="GO" id="GO:0004520">
    <property type="term" value="F:DNA endonuclease activity"/>
    <property type="evidence" value="ECO:0007669"/>
    <property type="project" value="TreeGrafter"/>
</dbReference>
<dbReference type="PRINTS" id="PR00066">
    <property type="entry name" value="XRODRMPGMNTG"/>
</dbReference>
<gene>
    <name evidence="18" type="ORF">PGLA1383_LOCUS2265</name>
    <name evidence="19" type="ORF">PGLA2088_LOCUS8486</name>
</gene>
<dbReference type="GO" id="GO:0006289">
    <property type="term" value="P:nucleotide-excision repair"/>
    <property type="evidence" value="ECO:0007669"/>
    <property type="project" value="InterPro"/>
</dbReference>
<dbReference type="SMART" id="SM00484">
    <property type="entry name" value="XPGI"/>
    <property type="match status" value="1"/>
</dbReference>
<evidence type="ECO:0000256" key="7">
    <source>
        <dbReference type="ARBA" id="ARBA00022759"/>
    </source>
</evidence>
<evidence type="ECO:0000256" key="9">
    <source>
        <dbReference type="ARBA" id="ARBA00022801"/>
    </source>
</evidence>
<dbReference type="InterPro" id="IPR006084">
    <property type="entry name" value="XPG/Rad2"/>
</dbReference>
<evidence type="ECO:0000256" key="2">
    <source>
        <dbReference type="ARBA" id="ARBA00004123"/>
    </source>
</evidence>
<comment type="caution">
    <text evidence="18">The sequence shown here is derived from an EMBL/GenBank/DDBJ whole genome shotgun (WGS) entry which is preliminary data.</text>
</comment>
<comment type="similarity">
    <text evidence="3">Belongs to the XPG/RAD2 endonuclease family. XPG subfamily.</text>
</comment>
<accession>A0A813DBM9</accession>
<keyword evidence="13" id="KW-0539">Nucleus</keyword>
<comment type="cofactor">
    <cofactor evidence="1">
        <name>Mg(2+)</name>
        <dbReference type="ChEBI" id="CHEBI:18420"/>
    </cofactor>
</comment>
<proteinExistence type="inferred from homology"/>
<feature type="compositionally biased region" description="Low complexity" evidence="15">
    <location>
        <begin position="398"/>
        <end position="414"/>
    </location>
</feature>
<keyword evidence="8" id="KW-0227">DNA damage</keyword>
<feature type="compositionally biased region" description="Low complexity" evidence="15">
    <location>
        <begin position="180"/>
        <end position="200"/>
    </location>
</feature>
<dbReference type="EMBL" id="CAJNNV010000666">
    <property type="protein sequence ID" value="CAE8583282.1"/>
    <property type="molecule type" value="Genomic_DNA"/>
</dbReference>
<keyword evidence="10" id="KW-0460">Magnesium</keyword>
<sequence length="1394" mass="148628">MGVQGLWDLASPAGQRVNLSALENKVVAVDASIWMYHFLKAMRDESGNMMKGAHILGFFRRICKLLYLKIRPVFVFDGPPPALKRRTLQLRAKQRDTEERQRRKAVEKLLRNQLQLHILKVQEAAARAQATGDVPENIPADVPENFPAAAGVVSPSDGRAESVEEDGIEELHEMVEDAGDAASDAGSGSGESVAVADASDTPAQGSRRWERLRRRNGRVPEAFRGFMARRRGVAEVVLPELPAEPLRDILQVPDRRQKTGRMREPDEWKGYVLPGGEVVTIPLDGPVQLEDFEKLDPKTKYMLLQRAQEAWYGESRLKAVQAKDNMSAFVNVQLETFLRHIRTNNELAKVKRLMAEEVSHPVGDGFTEGDVYTPPSFLRRGESAASASSAATQADVGGASAAAASGPEASEADAGLGGRGRGRGRGEGRRNKWPKQLGGADPAQLRPLGAGDWTLQGKELPQLLDSAGGMDLQSEDELQEAGGDPLQLQPEFALSSVEDAEDLFGAAFFAAEEGFTKANSLRGPAPIEELEVDKIGPPGVADASALAAVAFSAASQESDSMEQDFESIEWESTDELAFAAQGLPSSRIELHGTKRQRTGSPDLTEPPGHAVDAQLFSHESIAEAASVQRSDVVATAVGDEFIPQSNTIVTPTPTTSAATTTPARLTTASTTPVMPETPVVTVTRATTVATAMIGVSATTPARTTVAVNTDSPARLAITVPTEGPATLENKSATTANTNTPFLSVTTPANTASTQAINMSRPEDSSPITVTVAQSSLITGHSAAAVTSSNLHLEKEEVHPGTIPKAAAAKYIGQSEHVSAAATAAAAAAAPAALPPQRGPTTSASAGRLTASDTSTDKVWCTKHFQYRWRCRQDGLENTCDATCPDTVGSSSSRDAAGRGAQQGGSGNNKRGRDARTEETVLGDAEMEELEFERLAAELEDERQELRGEVRRAKRGADFVTPEMQADVEALLEAFGIPFVHAPAEAEAQCAFLAEARLVDAVASDDSDVLVFGAREVYRRLFSEDSMVECYTQVRLEARLGLNRENLSALAMLMGCDYTTGVHGVGVVNGLEIVQAFGPSDRRGSSEHSEAIQAATPAGDWIESLRGLRSWSQNIADWGQNSAGVEEGDSKSVAEFKRSHTNFRSQWSFPEDFPNAEVLSAFAMPEVDRSLEPFAWAAVETSRIVAHLLEAADLPGEKVLERLDPALRRYQDTLRQPRISEYMVPSDGGEVALVRSSRMRNALRGLRGEASLSPERSPATGDRGQTASTGSRPRRGRGRGHGARTPGDGHNAEVEPVAASAGPGEAVEAPGRGGRGRPRVAVAPKKRGGKNAARGSNEENEAASHTASNAEATSAVSQHAMAAPTGWARLRAVSGPGKRIDLDSDSDSNLPGAEL</sequence>
<feature type="region of interest" description="Disordered" evidence="15">
    <location>
        <begin position="1244"/>
        <end position="1360"/>
    </location>
</feature>